<accession>A0A6J4PKU1</accession>
<dbReference type="InterPro" id="IPR013446">
    <property type="entry name" value="G1P_cyt_trans-like"/>
</dbReference>
<dbReference type="AlphaFoldDB" id="A0A6J4PKU1"/>
<dbReference type="Gene3D" id="3.90.550.10">
    <property type="entry name" value="Spore Coat Polysaccharide Biosynthesis Protein SpsA, Chain A"/>
    <property type="match status" value="1"/>
</dbReference>
<reference evidence="2" key="1">
    <citation type="submission" date="2020-02" db="EMBL/GenBank/DDBJ databases">
        <authorList>
            <person name="Meier V. D."/>
        </authorList>
    </citation>
    <scope>NUCLEOTIDE SEQUENCE</scope>
    <source>
        <strain evidence="2">AVDCRST_MAG35</strain>
    </source>
</reference>
<dbReference type="InterPro" id="IPR005835">
    <property type="entry name" value="NTP_transferase_dom"/>
</dbReference>
<evidence type="ECO:0000313" key="2">
    <source>
        <dbReference type="EMBL" id="CAA9416899.1"/>
    </source>
</evidence>
<dbReference type="InterPro" id="IPR029044">
    <property type="entry name" value="Nucleotide-diphossugar_trans"/>
</dbReference>
<protein>
    <submittedName>
        <fullName evidence="2">Glucose-1-phosphate cytidylyltransferase</fullName>
        <ecNumber evidence="2">2.7.7.33</ecNumber>
    </submittedName>
</protein>
<dbReference type="Pfam" id="PF00483">
    <property type="entry name" value="NTP_transferase"/>
    <property type="match status" value="1"/>
</dbReference>
<gene>
    <name evidence="2" type="ORF">AVDCRST_MAG35-1759</name>
</gene>
<dbReference type="PANTHER" id="PTHR47183">
    <property type="entry name" value="GLUCOSE-1-PHOSPHATE CYTIDYLYLTRANSFERASE-RELATED"/>
    <property type="match status" value="1"/>
</dbReference>
<dbReference type="PANTHER" id="PTHR47183:SF1">
    <property type="entry name" value="GLUCOSE-1-PHOSPHATE CYTIDYLYLTRANSFERASE"/>
    <property type="match status" value="1"/>
</dbReference>
<dbReference type="EC" id="2.7.7.33" evidence="2"/>
<dbReference type="GO" id="GO:0047343">
    <property type="term" value="F:glucose-1-phosphate cytidylyltransferase activity"/>
    <property type="evidence" value="ECO:0007669"/>
    <property type="project" value="UniProtKB-EC"/>
</dbReference>
<sequence length="274" mass="30343">MAPSTSSPSVAPADIPVVILCGGQGTRLREASESLPKPLVDIGGRPILWHIMKTYSHFGYRRFVLCLGYKGDMIKDYFVQQRARLNDFTLSLHSGAEPEYHTAVETEDWEVTFAETGLGTATGARIKRVAHYLDAPRFALTYGDGIGSIDLPGLLAAHEASGRTATLTGVHPAGRYGEMVLDGDAVAQFAEKTDQTGYVNGGFFFFEREFVDKYLTDDPSVMLEHAPLQQLARDGGLGIFRHEGFWMGMDTFRDWKELNGLWDAGTAEWKVWND</sequence>
<proteinExistence type="predicted"/>
<dbReference type="EMBL" id="CADCUY010000362">
    <property type="protein sequence ID" value="CAA9416899.1"/>
    <property type="molecule type" value="Genomic_DNA"/>
</dbReference>
<dbReference type="SUPFAM" id="SSF53448">
    <property type="entry name" value="Nucleotide-diphospho-sugar transferases"/>
    <property type="match status" value="1"/>
</dbReference>
<feature type="domain" description="Nucleotidyl transferase" evidence="1">
    <location>
        <begin position="18"/>
        <end position="216"/>
    </location>
</feature>
<name>A0A6J4PKU1_9ACTN</name>
<keyword evidence="2" id="KW-0808">Transferase</keyword>
<organism evidence="2">
    <name type="scientific">uncultured Quadrisphaera sp</name>
    <dbReference type="NCBI Taxonomy" id="904978"/>
    <lineage>
        <taxon>Bacteria</taxon>
        <taxon>Bacillati</taxon>
        <taxon>Actinomycetota</taxon>
        <taxon>Actinomycetes</taxon>
        <taxon>Kineosporiales</taxon>
        <taxon>Kineosporiaceae</taxon>
        <taxon>Quadrisphaera</taxon>
        <taxon>environmental samples</taxon>
    </lineage>
</organism>
<evidence type="ECO:0000259" key="1">
    <source>
        <dbReference type="Pfam" id="PF00483"/>
    </source>
</evidence>
<keyword evidence="2" id="KW-0548">Nucleotidyltransferase</keyword>